<evidence type="ECO:0000256" key="5">
    <source>
        <dbReference type="ARBA" id="ARBA00022645"/>
    </source>
</evidence>
<dbReference type="Pfam" id="PF00905">
    <property type="entry name" value="Transpeptidase"/>
    <property type="match status" value="1"/>
</dbReference>
<evidence type="ECO:0000256" key="6">
    <source>
        <dbReference type="ARBA" id="ARBA00022670"/>
    </source>
</evidence>
<keyword evidence="12 17" id="KW-0472">Membrane</keyword>
<dbReference type="GO" id="GO:0008955">
    <property type="term" value="F:peptidoglycan glycosyltransferase activity"/>
    <property type="evidence" value="ECO:0007669"/>
    <property type="project" value="UniProtKB-EC"/>
</dbReference>
<proteinExistence type="inferred from homology"/>
<evidence type="ECO:0000256" key="15">
    <source>
        <dbReference type="ARBA" id="ARBA00034000"/>
    </source>
</evidence>
<keyword evidence="7" id="KW-0328">Glycosyltransferase</keyword>
<dbReference type="Gene3D" id="1.10.3810.10">
    <property type="entry name" value="Biosynthetic peptidoglycan transglycosylase-like"/>
    <property type="match status" value="1"/>
</dbReference>
<evidence type="ECO:0000256" key="16">
    <source>
        <dbReference type="ARBA" id="ARBA00049902"/>
    </source>
</evidence>
<comment type="similarity">
    <text evidence="2">In the C-terminal section; belongs to the transpeptidase family.</text>
</comment>
<dbReference type="GO" id="GO:0006508">
    <property type="term" value="P:proteolysis"/>
    <property type="evidence" value="ECO:0007669"/>
    <property type="project" value="UniProtKB-KW"/>
</dbReference>
<reference evidence="20 21" key="1">
    <citation type="journal article" date="2015" name="Nature">
        <title>rRNA introns, odd ribosomes, and small enigmatic genomes across a large radiation of phyla.</title>
        <authorList>
            <person name="Brown C.T."/>
            <person name="Hug L.A."/>
            <person name="Thomas B.C."/>
            <person name="Sharon I."/>
            <person name="Castelle C.J."/>
            <person name="Singh A."/>
            <person name="Wilkins M.J."/>
            <person name="Williams K.H."/>
            <person name="Banfield J.F."/>
        </authorList>
    </citation>
    <scope>NUCLEOTIDE SEQUENCE [LARGE SCALE GENOMIC DNA]</scope>
</reference>
<comment type="caution">
    <text evidence="20">The sequence shown here is derived from an EMBL/GenBank/DDBJ whole genome shotgun (WGS) entry which is preliminary data.</text>
</comment>
<feature type="domain" description="Glycosyl transferase family 51" evidence="19">
    <location>
        <begin position="57"/>
        <end position="233"/>
    </location>
</feature>
<organism evidence="20 21">
    <name type="scientific">Candidatus Gottesmanbacteria bacterium GW2011_GWC2_39_8</name>
    <dbReference type="NCBI Taxonomy" id="1618450"/>
    <lineage>
        <taxon>Bacteria</taxon>
        <taxon>Candidatus Gottesmaniibacteriota</taxon>
    </lineage>
</organism>
<evidence type="ECO:0000256" key="7">
    <source>
        <dbReference type="ARBA" id="ARBA00022676"/>
    </source>
</evidence>
<dbReference type="GO" id="GO:0009002">
    <property type="term" value="F:serine-type D-Ala-D-Ala carboxypeptidase activity"/>
    <property type="evidence" value="ECO:0007669"/>
    <property type="project" value="UniProtKB-EC"/>
</dbReference>
<comment type="similarity">
    <text evidence="3">In the N-terminal section; belongs to the glycosyltransferase 51 family.</text>
</comment>
<dbReference type="GO" id="GO:0005886">
    <property type="term" value="C:plasma membrane"/>
    <property type="evidence" value="ECO:0007669"/>
    <property type="project" value="UniProtKB-SubCell"/>
</dbReference>
<dbReference type="Pfam" id="PF00912">
    <property type="entry name" value="Transgly"/>
    <property type="match status" value="1"/>
</dbReference>
<gene>
    <name evidence="20" type="ORF">UT63_C0014G0002</name>
</gene>
<keyword evidence="8" id="KW-0808">Transferase</keyword>
<keyword evidence="17" id="KW-0812">Transmembrane</keyword>
<dbReference type="InterPro" id="IPR050396">
    <property type="entry name" value="Glycosyltr_51/Transpeptidase"/>
</dbReference>
<keyword evidence="5" id="KW-0121">Carboxypeptidase</keyword>
<feature type="transmembrane region" description="Helical" evidence="17">
    <location>
        <begin position="12"/>
        <end position="31"/>
    </location>
</feature>
<dbReference type="InterPro" id="IPR023346">
    <property type="entry name" value="Lysozyme-like_dom_sf"/>
</dbReference>
<dbReference type="EMBL" id="LBXN01000014">
    <property type="protein sequence ID" value="KKR33579.1"/>
    <property type="molecule type" value="Genomic_DNA"/>
</dbReference>
<keyword evidence="4" id="KW-1003">Cell membrane</keyword>
<dbReference type="FunFam" id="1.10.3810.10:FF:000001">
    <property type="entry name" value="Penicillin-binding protein 1A"/>
    <property type="match status" value="1"/>
</dbReference>
<dbReference type="PANTHER" id="PTHR32282:SF11">
    <property type="entry name" value="PENICILLIN-BINDING PROTEIN 1B"/>
    <property type="match status" value="1"/>
</dbReference>
<evidence type="ECO:0000256" key="10">
    <source>
        <dbReference type="ARBA" id="ARBA00022960"/>
    </source>
</evidence>
<dbReference type="PATRIC" id="fig|1618450.3.peg.406"/>
<keyword evidence="11" id="KW-0573">Peptidoglycan synthesis</keyword>
<evidence type="ECO:0000256" key="1">
    <source>
        <dbReference type="ARBA" id="ARBA00004236"/>
    </source>
</evidence>
<comment type="subcellular location">
    <subcellularLocation>
        <location evidence="1">Cell membrane</location>
    </subcellularLocation>
</comment>
<evidence type="ECO:0000259" key="19">
    <source>
        <dbReference type="Pfam" id="PF00912"/>
    </source>
</evidence>
<dbReference type="AlphaFoldDB" id="A0A0G0PZP6"/>
<evidence type="ECO:0000256" key="17">
    <source>
        <dbReference type="SAM" id="Phobius"/>
    </source>
</evidence>
<evidence type="ECO:0000313" key="21">
    <source>
        <dbReference type="Proteomes" id="UP000034539"/>
    </source>
</evidence>
<dbReference type="SUPFAM" id="SSF56601">
    <property type="entry name" value="beta-lactamase/transpeptidase-like"/>
    <property type="match status" value="1"/>
</dbReference>
<evidence type="ECO:0000256" key="3">
    <source>
        <dbReference type="ARBA" id="ARBA00007739"/>
    </source>
</evidence>
<dbReference type="InterPro" id="IPR012338">
    <property type="entry name" value="Beta-lactam/transpept-like"/>
</dbReference>
<accession>A0A0G0PZP6</accession>
<evidence type="ECO:0000256" key="13">
    <source>
        <dbReference type="ARBA" id="ARBA00023268"/>
    </source>
</evidence>
<keyword evidence="9" id="KW-0378">Hydrolase</keyword>
<dbReference type="SUPFAM" id="SSF53955">
    <property type="entry name" value="Lysozyme-like"/>
    <property type="match status" value="1"/>
</dbReference>
<evidence type="ECO:0000256" key="2">
    <source>
        <dbReference type="ARBA" id="ARBA00007090"/>
    </source>
</evidence>
<name>A0A0G0PZP6_9BACT</name>
<evidence type="ECO:0000313" key="20">
    <source>
        <dbReference type="EMBL" id="KKR33579.1"/>
    </source>
</evidence>
<dbReference type="Gene3D" id="3.40.710.10">
    <property type="entry name" value="DD-peptidase/beta-lactamase superfamily"/>
    <property type="match status" value="1"/>
</dbReference>
<keyword evidence="14" id="KW-0961">Cell wall biogenesis/degradation</keyword>
<dbReference type="GO" id="GO:0030288">
    <property type="term" value="C:outer membrane-bounded periplasmic space"/>
    <property type="evidence" value="ECO:0007669"/>
    <property type="project" value="TreeGrafter"/>
</dbReference>
<dbReference type="GO" id="GO:0071555">
    <property type="term" value="P:cell wall organization"/>
    <property type="evidence" value="ECO:0007669"/>
    <property type="project" value="UniProtKB-KW"/>
</dbReference>
<evidence type="ECO:0000256" key="11">
    <source>
        <dbReference type="ARBA" id="ARBA00022984"/>
    </source>
</evidence>
<evidence type="ECO:0000256" key="12">
    <source>
        <dbReference type="ARBA" id="ARBA00023136"/>
    </source>
</evidence>
<dbReference type="InterPro" id="IPR001264">
    <property type="entry name" value="Glyco_trans_51"/>
</dbReference>
<dbReference type="GO" id="GO:0008658">
    <property type="term" value="F:penicillin binding"/>
    <property type="evidence" value="ECO:0007669"/>
    <property type="project" value="InterPro"/>
</dbReference>
<evidence type="ECO:0000256" key="9">
    <source>
        <dbReference type="ARBA" id="ARBA00022801"/>
    </source>
</evidence>
<dbReference type="Proteomes" id="UP000034539">
    <property type="component" value="Unassembled WGS sequence"/>
</dbReference>
<dbReference type="GO" id="GO:0008360">
    <property type="term" value="P:regulation of cell shape"/>
    <property type="evidence" value="ECO:0007669"/>
    <property type="project" value="UniProtKB-KW"/>
</dbReference>
<dbReference type="PANTHER" id="PTHR32282">
    <property type="entry name" value="BINDING PROTEIN TRANSPEPTIDASE, PUTATIVE-RELATED"/>
    <property type="match status" value="1"/>
</dbReference>
<feature type="domain" description="Penicillin-binding protein transpeptidase" evidence="18">
    <location>
        <begin position="323"/>
        <end position="621"/>
    </location>
</feature>
<comment type="catalytic activity">
    <reaction evidence="15">
        <text>Preferential cleavage: (Ac)2-L-Lys-D-Ala-|-D-Ala. Also transpeptidation of peptidyl-alanyl moieties that are N-acyl substituents of D-alanine.</text>
        <dbReference type="EC" id="3.4.16.4"/>
    </reaction>
</comment>
<sequence length="734" mass="81598">MRLHKPKIKKRYLLFWILPTLLILTLFYFYILKDLPTPANLYKYEIPQTTKILDRSGQLLYEIYAEQNRTLVKLDDVPLFLRQATISIEDKDFYKHKGINPVGGMLRALKEIVFHQSLQGGSTITQQLIKTALLTQERTVRRKIKEILLASWSEGIYSKDQILEMYLNQVAYGGTTWGVEAASETYFGKRVKNLDLAESALLAGLPAAPTTYSPFGAHPEYAKQRQIEVLNRMLAEGYINRKQREDAGKEEIVFKKQRTDILAPHFVMYVKELLVDKYGEKIVEAGGLKVTTTLDLDIQTFAQDTVASEVAKLKSLKVGNGASLVTRPPTGEILAMVGSKDYFASDSGNFNVTTSLRQPGSSFKPINYAVGLETKKVTPATMFLDTPTCFTVAGQKPYCPVNYDGQFHGPVQLRFALGNSFNIPAVKMMALNKVEPVIASASAMGISSLKDHFRYGLSLTLGGGEVTMIDMARTFGVFANTGIRKDLISILKVQDKNGKVLEEFKDPNFVSDIKNKLTYPASLLINGPKTLSPETSFLISHILLDPNARTVAFGPQSFLGINGHAVSVKTGTTDDKRDNWTIGYTPNFLTVTWVGNNDNSPMDPYLTSGITGAAPIWNKIMTNIVTNQPDLWPKQPPDVIGREVCTLSGKLPPTPDGPDKGCSTRYEYFIKGTEPQDRETLKQNIAVDKGTQKPATPNQQDNIEVKEHQILQDSFGLYCIDCPHDGDPPTIVKM</sequence>
<keyword evidence="13" id="KW-0511">Multifunctional enzyme</keyword>
<dbReference type="InterPro" id="IPR001460">
    <property type="entry name" value="PCN-bd_Tpept"/>
</dbReference>
<protein>
    <submittedName>
        <fullName evidence="20">Penicillin-binding protein, 1A family</fullName>
    </submittedName>
</protein>
<evidence type="ECO:0000259" key="18">
    <source>
        <dbReference type="Pfam" id="PF00905"/>
    </source>
</evidence>
<dbReference type="InterPro" id="IPR036950">
    <property type="entry name" value="PBP_transglycosylase"/>
</dbReference>
<keyword evidence="10" id="KW-0133">Cell shape</keyword>
<keyword evidence="6" id="KW-0645">Protease</keyword>
<evidence type="ECO:0000256" key="4">
    <source>
        <dbReference type="ARBA" id="ARBA00022475"/>
    </source>
</evidence>
<comment type="catalytic activity">
    <reaction evidence="16">
        <text>[GlcNAc-(1-&gt;4)-Mur2Ac(oyl-L-Ala-gamma-D-Glu-L-Lys-D-Ala-D-Ala)](n)-di-trans,octa-cis-undecaprenyl diphosphate + beta-D-GlcNAc-(1-&gt;4)-Mur2Ac(oyl-L-Ala-gamma-D-Glu-L-Lys-D-Ala-D-Ala)-di-trans,octa-cis-undecaprenyl diphosphate = [GlcNAc-(1-&gt;4)-Mur2Ac(oyl-L-Ala-gamma-D-Glu-L-Lys-D-Ala-D-Ala)](n+1)-di-trans,octa-cis-undecaprenyl diphosphate + di-trans,octa-cis-undecaprenyl diphosphate + H(+)</text>
        <dbReference type="Rhea" id="RHEA:23708"/>
        <dbReference type="Rhea" id="RHEA-COMP:9602"/>
        <dbReference type="Rhea" id="RHEA-COMP:9603"/>
        <dbReference type="ChEBI" id="CHEBI:15378"/>
        <dbReference type="ChEBI" id="CHEBI:58405"/>
        <dbReference type="ChEBI" id="CHEBI:60033"/>
        <dbReference type="ChEBI" id="CHEBI:78435"/>
        <dbReference type="EC" id="2.4.99.28"/>
    </reaction>
</comment>
<evidence type="ECO:0000256" key="14">
    <source>
        <dbReference type="ARBA" id="ARBA00023316"/>
    </source>
</evidence>
<evidence type="ECO:0000256" key="8">
    <source>
        <dbReference type="ARBA" id="ARBA00022679"/>
    </source>
</evidence>
<dbReference type="GO" id="GO:0009252">
    <property type="term" value="P:peptidoglycan biosynthetic process"/>
    <property type="evidence" value="ECO:0007669"/>
    <property type="project" value="UniProtKB-KW"/>
</dbReference>
<keyword evidence="17" id="KW-1133">Transmembrane helix</keyword>